<dbReference type="InterPro" id="IPR018159">
    <property type="entry name" value="Spectrin/alpha-actinin"/>
</dbReference>
<dbReference type="KEGG" id="aplc:110981923"/>
<name>A0A8B7YT52_ACAPL</name>
<dbReference type="OrthoDB" id="6117246at2759"/>
<protein>
    <submittedName>
        <fullName evidence="8">Nesprin-1-like</fullName>
    </submittedName>
</protein>
<keyword evidence="5" id="KW-0472">Membrane</keyword>
<organism evidence="7 8">
    <name type="scientific">Acanthaster planci</name>
    <name type="common">Crown-of-thorns starfish</name>
    <dbReference type="NCBI Taxonomy" id="133434"/>
    <lineage>
        <taxon>Eukaryota</taxon>
        <taxon>Metazoa</taxon>
        <taxon>Echinodermata</taxon>
        <taxon>Eleutherozoa</taxon>
        <taxon>Asterozoa</taxon>
        <taxon>Asteroidea</taxon>
        <taxon>Valvatacea</taxon>
        <taxon>Valvatida</taxon>
        <taxon>Acanthasteridae</taxon>
        <taxon>Acanthaster</taxon>
    </lineage>
</organism>
<dbReference type="SMART" id="SM00150">
    <property type="entry name" value="SPEC"/>
    <property type="match status" value="16"/>
</dbReference>
<keyword evidence="7" id="KW-1185">Reference proteome</keyword>
<evidence type="ECO:0000256" key="6">
    <source>
        <dbReference type="SAM" id="Coils"/>
    </source>
</evidence>
<sequence>MMLHVLCLTYSKTNLNLIHELQAQCPEGQSKLNEFLDCTHQTLASTSDAGQAKLNQEATQLNDRWEKVLAKVAKSEAKLEKSLQQKEEHNMKKNEFEKWLAEKEVELEECFVLQADLPGKEGANHRCKRLVEDIAQQEPWLAELTHSAQQLLDTNIESISVRFHTLKNRANESSEHAYRALDHHRQFNQSMDYFQSWLAEAEQVLDDNKDVPPRMDRLKQQLQNLKNLEQSQDVGRQKVDDIATHADLVLASTAPPGQTTVQHYLNSQQQDLMALAGHTAQAKDQLQGVLEKWEEHSASCKKLSDWLMTAETTLVNLEKPCVYLEEKKTQLDKLMTLEENVVSHQADVEVVTPQAQQLTLLGVSDPGVSARAQDITDEYQDLCSRLKVALQQREEQVAHHQQLANQLQDMNDWLKAKQLELDQCSGLAADREANEDRIQQLQVVLATLPEGEAQLQSSMDQSAIVCPSTAPAGRDRIDQQLQMAADRLKALRQQAERSQHQLEEGAELQRNYEGRAKELREWMAGAEGALGEAELEGEVGEGQLEVKQAHLEKVKALCDESQELQPIRAQVTSLGQQLIASNPTAVHIGSETTRLTAGYQTLHMNLKDRLRQAERAVTEQQNFQSAVEDFYKWLRAARETLTNCRNVTGEKPDVSSRLQDLQELMSMRHRGQSLLNSASSKAERVLPQTAPDGQEAIQAQIAVMRGDYASLLEDTISVKDALESCVRDWNRYEASCDKLSRWLAEAKGQIRTASELKSTLGEKKVQLERSKAIQQDIASHQKDIDALTEHAKKLLDRNPDGLQPITEELQMFTDQYQASMDNIKLAVDNHALSVAEHKEFQQGQREFANWLREAKNKLTSLTDVSGNSKTVQAKLAALEDLLTAKEAGQEKLDSVTGSGGRTLPLTAAAGQETITQQLQKDQEELAALMASLLDSRDRLKECAGQWDVYEESQAEMDGWLRELEEQLGKGLELQPGLETKREQVNEFKALQETIQSRQPAVEAVSRQAQSLLDSSVGNVGVVSESTRLASRFQRLIMTAKDQLKKSEHNAADHAQYQDALNDFNSWLASSQEALDQNSGLLGDKLTLQDRAKNLKDLAATRGTGHNLLQALDHRAGKTLPNTAVSGQELLRQDTRAAHAALEELAASLIKQTQDLQQCLSLWDDFDGQYSQVTEELGEAEVILVKEPELAPDVKHKEQQLNRYQSLADEVAQQKESLDCLWAGAKELQRLTEEDEITKKATEMMERHKKLMQAAKAAVETTFQRAENHREYNDLNRALCHWLESTNQALRHHSCLAGTKDTLNQQLASVTELISDVPSCEEKLMQPTQALGGKVLAETSPDGCAIVQQELDQSSRDWSRLVGDADDIKLSLEGAICQWEEYEEEHERLVQRLNEAEAETSQELELKKDVAEKQEQLESLKIVYEDVLSLETSLNAVVLSADPILNNNPMDSTVSGQLSQARLRHQTLVNTMKAQVKLCQERVQDHTDFSLSLEESQSILSEAEQRLSPLQDISGDRPSVDAKLAALETMASHLTEFEAQVRCATDQGHHILPHTSPEGQEVVQGQVADLSVTLTSLVHGVKDAGKALVERVRCWSEYETAEEEFGEWLAETEKVLTQEPERKADLGEKKSQLERYKALESEITSHSINLQDAEQKALKVLEHDTGSVDVEGKTADLRARYQALCLRSKDVTDALTHSVTEHQGYQDALQEAEKALLDISQQLTTQGALPEGASLEDSQQQLSQLQGIMRQITACSAKLDQASVAGSALTSSAQATPTLTQHVGVELRAVEEGLEAVNQTANSIQARLQDLINQQQVYKETLQTCADWLQVAQQGWSVDEADAKAAVVIETEGLEDAQNQLKELQALLDTAVMHSQLVQAAEESLEDSSADLSTSQLSADVHQHLTVVTETVEARIAVAQQLSKQWKELEERKARLGEWLEQARGREEEERLQPAEVDVAKAKAHLDGVEDFLKEVKAKQAELAQIRDEQSHLCHRPDPDLDALDQGFKTLSDLVEQLADARRGELEDARGYLEARSAVEKVLDEAQKTMEEMEKDDFMPISEKLEKHQRTSSLLAERNELDALRECTRRVCGSTSPKERNAVQEFFSESTERWVSLGERARTGTHTLQQSLTDYNAFLDKAKESREWLKATEDQLAVGEMVGPAVEGAQEILDANHAICSDIASKKAVYLLVSSQADKLCQGLSRREREMVQQHMQQIGAQLELLEREP</sequence>
<proteinExistence type="predicted"/>
<feature type="coiled-coil region" evidence="6">
    <location>
        <begin position="1371"/>
        <end position="1422"/>
    </location>
</feature>
<dbReference type="GO" id="GO:0005640">
    <property type="term" value="C:nuclear outer membrane"/>
    <property type="evidence" value="ECO:0007669"/>
    <property type="project" value="TreeGrafter"/>
</dbReference>
<evidence type="ECO:0000313" key="7">
    <source>
        <dbReference type="Proteomes" id="UP000694845"/>
    </source>
</evidence>
<dbReference type="Proteomes" id="UP000694845">
    <property type="component" value="Unplaced"/>
</dbReference>
<dbReference type="SUPFAM" id="SSF46966">
    <property type="entry name" value="Spectrin repeat"/>
    <property type="match status" value="15"/>
</dbReference>
<keyword evidence="4" id="KW-1133">Transmembrane helix</keyword>
<dbReference type="RefSeq" id="XP_022095660.1">
    <property type="nucleotide sequence ID" value="XM_022239968.1"/>
</dbReference>
<reference evidence="8" key="1">
    <citation type="submission" date="2025-08" db="UniProtKB">
        <authorList>
            <consortium name="RefSeq"/>
        </authorList>
    </citation>
    <scope>IDENTIFICATION</scope>
</reference>
<dbReference type="InterPro" id="IPR052403">
    <property type="entry name" value="LINC-complex_assoc"/>
</dbReference>
<dbReference type="Gene3D" id="1.20.58.60">
    <property type="match status" value="11"/>
</dbReference>
<dbReference type="GO" id="GO:0034993">
    <property type="term" value="C:meiotic nuclear membrane microtubule tethering complex"/>
    <property type="evidence" value="ECO:0007669"/>
    <property type="project" value="TreeGrafter"/>
</dbReference>
<keyword evidence="2" id="KW-0812">Transmembrane</keyword>
<keyword evidence="3" id="KW-0677">Repeat</keyword>
<gene>
    <name evidence="8" type="primary">LOC110981923</name>
</gene>
<dbReference type="GO" id="GO:0007097">
    <property type="term" value="P:nuclear migration"/>
    <property type="evidence" value="ECO:0007669"/>
    <property type="project" value="TreeGrafter"/>
</dbReference>
<evidence type="ECO:0000256" key="5">
    <source>
        <dbReference type="ARBA" id="ARBA00023136"/>
    </source>
</evidence>
<dbReference type="GeneID" id="110981923"/>
<evidence type="ECO:0000313" key="8">
    <source>
        <dbReference type="RefSeq" id="XP_022095660.1"/>
    </source>
</evidence>
<evidence type="ECO:0000256" key="2">
    <source>
        <dbReference type="ARBA" id="ARBA00022692"/>
    </source>
</evidence>
<dbReference type="PANTHER" id="PTHR47535:SF1">
    <property type="entry name" value="NESPRIN-1"/>
    <property type="match status" value="1"/>
</dbReference>
<feature type="coiled-coil region" evidence="6">
    <location>
        <begin position="474"/>
        <end position="508"/>
    </location>
</feature>
<evidence type="ECO:0000256" key="3">
    <source>
        <dbReference type="ARBA" id="ARBA00022737"/>
    </source>
</evidence>
<feature type="coiled-coil region" evidence="6">
    <location>
        <begin position="1846"/>
        <end position="1873"/>
    </location>
</feature>
<accession>A0A8B7YT52</accession>
<dbReference type="GO" id="GO:0005737">
    <property type="term" value="C:cytoplasm"/>
    <property type="evidence" value="ECO:0007669"/>
    <property type="project" value="TreeGrafter"/>
</dbReference>
<keyword evidence="6" id="KW-0175">Coiled coil</keyword>
<evidence type="ECO:0000256" key="4">
    <source>
        <dbReference type="ARBA" id="ARBA00022989"/>
    </source>
</evidence>
<comment type="subcellular location">
    <subcellularLocation>
        <location evidence="1">Membrane</location>
    </subcellularLocation>
</comment>
<dbReference type="PANTHER" id="PTHR47535">
    <property type="entry name" value="MUSCLE-SPECIFIC PROTEIN 300 KDA, ISOFORM G"/>
    <property type="match status" value="1"/>
</dbReference>
<dbReference type="GO" id="GO:0051015">
    <property type="term" value="F:actin filament binding"/>
    <property type="evidence" value="ECO:0007669"/>
    <property type="project" value="TreeGrafter"/>
</dbReference>
<evidence type="ECO:0000256" key="1">
    <source>
        <dbReference type="ARBA" id="ARBA00004370"/>
    </source>
</evidence>
<dbReference type="Pfam" id="PF00435">
    <property type="entry name" value="Spectrin"/>
    <property type="match status" value="4"/>
</dbReference>
<dbReference type="OMA" id="DANHAIC"/>
<dbReference type="InterPro" id="IPR002017">
    <property type="entry name" value="Spectrin_repeat"/>
</dbReference>